<name>A0A7L7L5Z4_9BACT</name>
<proteinExistence type="predicted"/>
<dbReference type="RefSeq" id="WP_182414991.1">
    <property type="nucleotide sequence ID" value="NZ_CP055153.1"/>
</dbReference>
<feature type="chain" id="PRO_5029750236" description="Outer membrane beta-barrel protein" evidence="2">
    <location>
        <begin position="25"/>
        <end position="209"/>
    </location>
</feature>
<gene>
    <name evidence="3" type="ORF">HUW48_06950</name>
</gene>
<feature type="region of interest" description="Disordered" evidence="1">
    <location>
        <begin position="168"/>
        <end position="189"/>
    </location>
</feature>
<keyword evidence="4" id="KW-1185">Reference proteome</keyword>
<dbReference type="Proteomes" id="UP000514509">
    <property type="component" value="Chromosome"/>
</dbReference>
<feature type="signal peptide" evidence="2">
    <location>
        <begin position="1"/>
        <end position="24"/>
    </location>
</feature>
<organism evidence="3 4">
    <name type="scientific">Adhaeribacter radiodurans</name>
    <dbReference type="NCBI Taxonomy" id="2745197"/>
    <lineage>
        <taxon>Bacteria</taxon>
        <taxon>Pseudomonadati</taxon>
        <taxon>Bacteroidota</taxon>
        <taxon>Cytophagia</taxon>
        <taxon>Cytophagales</taxon>
        <taxon>Hymenobacteraceae</taxon>
        <taxon>Adhaeribacter</taxon>
    </lineage>
</organism>
<evidence type="ECO:0000256" key="2">
    <source>
        <dbReference type="SAM" id="SignalP"/>
    </source>
</evidence>
<evidence type="ECO:0000256" key="1">
    <source>
        <dbReference type="SAM" id="MobiDB-lite"/>
    </source>
</evidence>
<dbReference type="KEGG" id="add:HUW48_06950"/>
<sequence>MKYMYKSCFALFTLVAFFSLSAQAQKYRTTIGARIGRNDFGITGQQKIYKQTTLEAIGLVSGREVSATGLIEQHFPVLGQGFNVYLGAGAHVGHLKDHGGFYGGDLLGGAELKLPIVPIVLSLDLKPAFHVNHEEWGTINGALSIRYILVKEKKERKKLFGIINRNQDDRRDRERRKKKDDRSGGWFRKKEKEEVKKPDSWFKRLKDKI</sequence>
<feature type="compositionally biased region" description="Basic and acidic residues" evidence="1">
    <location>
        <begin position="180"/>
        <end position="189"/>
    </location>
</feature>
<accession>A0A7L7L5Z4</accession>
<dbReference type="EMBL" id="CP055153">
    <property type="protein sequence ID" value="QMU27799.1"/>
    <property type="molecule type" value="Genomic_DNA"/>
</dbReference>
<evidence type="ECO:0000313" key="4">
    <source>
        <dbReference type="Proteomes" id="UP000514509"/>
    </source>
</evidence>
<protein>
    <recommendedName>
        <fullName evidence="5">Outer membrane beta-barrel protein</fullName>
    </recommendedName>
</protein>
<dbReference type="AlphaFoldDB" id="A0A7L7L5Z4"/>
<evidence type="ECO:0008006" key="5">
    <source>
        <dbReference type="Google" id="ProtNLM"/>
    </source>
</evidence>
<reference evidence="3 4" key="1">
    <citation type="submission" date="2020-08" db="EMBL/GenBank/DDBJ databases">
        <title>Adhaeribacter dokdonensis sp. nov., isolated from the rhizosphere of Elymus tsukushiensis, a plant native to the Dokdo Islands, Republic of Korea.</title>
        <authorList>
            <person name="Ghim S.Y."/>
        </authorList>
    </citation>
    <scope>NUCLEOTIDE SEQUENCE [LARGE SCALE GENOMIC DNA]</scope>
    <source>
        <strain evidence="3 4">KUDC8001</strain>
    </source>
</reference>
<evidence type="ECO:0000313" key="3">
    <source>
        <dbReference type="EMBL" id="QMU27799.1"/>
    </source>
</evidence>
<keyword evidence="2" id="KW-0732">Signal</keyword>